<name>A0AAV7QVR4_PLEWA</name>
<evidence type="ECO:0000313" key="2">
    <source>
        <dbReference type="EMBL" id="KAJ1144090.1"/>
    </source>
</evidence>
<gene>
    <name evidence="2" type="ORF">NDU88_010392</name>
</gene>
<dbReference type="Proteomes" id="UP001066276">
    <property type="component" value="Chromosome 6"/>
</dbReference>
<evidence type="ECO:0000256" key="1">
    <source>
        <dbReference type="SAM" id="MobiDB-lite"/>
    </source>
</evidence>
<organism evidence="2 3">
    <name type="scientific">Pleurodeles waltl</name>
    <name type="common">Iberian ribbed newt</name>
    <dbReference type="NCBI Taxonomy" id="8319"/>
    <lineage>
        <taxon>Eukaryota</taxon>
        <taxon>Metazoa</taxon>
        <taxon>Chordata</taxon>
        <taxon>Craniata</taxon>
        <taxon>Vertebrata</taxon>
        <taxon>Euteleostomi</taxon>
        <taxon>Amphibia</taxon>
        <taxon>Batrachia</taxon>
        <taxon>Caudata</taxon>
        <taxon>Salamandroidea</taxon>
        <taxon>Salamandridae</taxon>
        <taxon>Pleurodelinae</taxon>
        <taxon>Pleurodeles</taxon>
    </lineage>
</organism>
<sequence length="120" mass="13051">MTHGRSACRLEGRGLTSPLRKHQDVESRSRGTASKQARSGYFSTRGPRRSHGNQRRLAGPGLGFFGGTGQAAARTARPVPDPARRTLLRARTSNKHRSDCHINSQYPMCPTCGGLTPILL</sequence>
<feature type="compositionally biased region" description="Gly residues" evidence="1">
    <location>
        <begin position="60"/>
        <end position="69"/>
    </location>
</feature>
<comment type="caution">
    <text evidence="2">The sequence shown here is derived from an EMBL/GenBank/DDBJ whole genome shotgun (WGS) entry which is preliminary data.</text>
</comment>
<keyword evidence="3" id="KW-1185">Reference proteome</keyword>
<reference evidence="2" key="1">
    <citation type="journal article" date="2022" name="bioRxiv">
        <title>Sequencing and chromosome-scale assembly of the giantPleurodeles waltlgenome.</title>
        <authorList>
            <person name="Brown T."/>
            <person name="Elewa A."/>
            <person name="Iarovenko S."/>
            <person name="Subramanian E."/>
            <person name="Araus A.J."/>
            <person name="Petzold A."/>
            <person name="Susuki M."/>
            <person name="Suzuki K.-i.T."/>
            <person name="Hayashi T."/>
            <person name="Toyoda A."/>
            <person name="Oliveira C."/>
            <person name="Osipova E."/>
            <person name="Leigh N.D."/>
            <person name="Simon A."/>
            <person name="Yun M.H."/>
        </authorList>
    </citation>
    <scope>NUCLEOTIDE SEQUENCE</scope>
    <source>
        <strain evidence="2">20211129_DDA</strain>
        <tissue evidence="2">Liver</tissue>
    </source>
</reference>
<dbReference type="EMBL" id="JANPWB010000010">
    <property type="protein sequence ID" value="KAJ1144090.1"/>
    <property type="molecule type" value="Genomic_DNA"/>
</dbReference>
<evidence type="ECO:0000313" key="3">
    <source>
        <dbReference type="Proteomes" id="UP001066276"/>
    </source>
</evidence>
<dbReference type="AlphaFoldDB" id="A0AAV7QVR4"/>
<feature type="region of interest" description="Disordered" evidence="1">
    <location>
        <begin position="1"/>
        <end position="83"/>
    </location>
</feature>
<proteinExistence type="predicted"/>
<protein>
    <submittedName>
        <fullName evidence="2">Uncharacterized protein</fullName>
    </submittedName>
</protein>
<accession>A0AAV7QVR4</accession>